<reference evidence="3" key="1">
    <citation type="submission" date="2021-01" db="EMBL/GenBank/DDBJ databases">
        <title>Whole genome shotgun sequence of Virgisporangium aurantiacum NBRC 16421.</title>
        <authorList>
            <person name="Komaki H."/>
            <person name="Tamura T."/>
        </authorList>
    </citation>
    <scope>NUCLEOTIDE SEQUENCE</scope>
    <source>
        <strain evidence="3">NBRC 16421</strain>
    </source>
</reference>
<dbReference type="PANTHER" id="PTHR43428">
    <property type="entry name" value="ARSENATE REDUCTASE"/>
    <property type="match status" value="1"/>
</dbReference>
<name>A0A8J3Z4A3_9ACTN</name>
<dbReference type="InterPro" id="IPR036388">
    <property type="entry name" value="WH-like_DNA-bd_sf"/>
</dbReference>
<dbReference type="AlphaFoldDB" id="A0A8J3Z4A3"/>
<feature type="domain" description="HTH arsR-type" evidence="2">
    <location>
        <begin position="1"/>
        <end position="94"/>
    </location>
</feature>
<sequence>MDDAPPPFVRAAGHPLRWRLLGELARGDRQVHELTALVGQQQSLVSYHLGLLRKADLVRTRRSTADGRDVYYRLDLARCADLLSGAGGALHPGLRLAPAPPAVPPRSRVLFLCTGNSSRSQMAEALLRQRSGGAVDVVSAGSRPKPIHPDAVAAMAGYGIDLGTARPKHLDEFAGHRFDHVITLCDRVREICPEFPDHPATAHWSIPDPAADPAGPPAFDRVAAELAERIGFLLHVLDDDERTTT</sequence>
<dbReference type="Pfam" id="PF01451">
    <property type="entry name" value="LMWPc"/>
    <property type="match status" value="1"/>
</dbReference>
<dbReference type="SUPFAM" id="SSF52788">
    <property type="entry name" value="Phosphotyrosine protein phosphatases I"/>
    <property type="match status" value="1"/>
</dbReference>
<dbReference type="SUPFAM" id="SSF46785">
    <property type="entry name" value="Winged helix' DNA-binding domain"/>
    <property type="match status" value="1"/>
</dbReference>
<dbReference type="SMART" id="SM00226">
    <property type="entry name" value="LMWPc"/>
    <property type="match status" value="1"/>
</dbReference>
<dbReference type="CDD" id="cd16345">
    <property type="entry name" value="LMWP_ArsC"/>
    <property type="match status" value="1"/>
</dbReference>
<dbReference type="NCBIfam" id="NF033788">
    <property type="entry name" value="HTH_metalloreg"/>
    <property type="match status" value="1"/>
</dbReference>
<comment type="caution">
    <text evidence="3">The sequence shown here is derived from an EMBL/GenBank/DDBJ whole genome shotgun (WGS) entry which is preliminary data.</text>
</comment>
<dbReference type="Gene3D" id="3.40.50.2300">
    <property type="match status" value="1"/>
</dbReference>
<dbReference type="InterPro" id="IPR023485">
    <property type="entry name" value="Ptyr_pPase"/>
</dbReference>
<dbReference type="RefSeq" id="WP_203990308.1">
    <property type="nucleotide sequence ID" value="NZ_BOPG01000012.1"/>
</dbReference>
<gene>
    <name evidence="3" type="ORF">Vau01_022590</name>
</gene>
<dbReference type="Proteomes" id="UP000612585">
    <property type="component" value="Unassembled WGS sequence"/>
</dbReference>
<keyword evidence="4" id="KW-1185">Reference proteome</keyword>
<dbReference type="Pfam" id="PF01022">
    <property type="entry name" value="HTH_5"/>
    <property type="match status" value="1"/>
</dbReference>
<evidence type="ECO:0000256" key="1">
    <source>
        <dbReference type="ARBA" id="ARBA00022849"/>
    </source>
</evidence>
<dbReference type="GO" id="GO:0003700">
    <property type="term" value="F:DNA-binding transcription factor activity"/>
    <property type="evidence" value="ECO:0007669"/>
    <property type="project" value="InterPro"/>
</dbReference>
<evidence type="ECO:0000259" key="2">
    <source>
        <dbReference type="PROSITE" id="PS50987"/>
    </source>
</evidence>
<protein>
    <submittedName>
        <fullName evidence="3">ArsR family transcriptional regulator</fullName>
    </submittedName>
</protein>
<dbReference type="PROSITE" id="PS50987">
    <property type="entry name" value="HTH_ARSR_2"/>
    <property type="match status" value="1"/>
</dbReference>
<dbReference type="CDD" id="cd00090">
    <property type="entry name" value="HTH_ARSR"/>
    <property type="match status" value="1"/>
</dbReference>
<dbReference type="InterPro" id="IPR036196">
    <property type="entry name" value="Ptyr_pPase_sf"/>
</dbReference>
<keyword evidence="1" id="KW-0059">Arsenical resistance</keyword>
<dbReference type="InterPro" id="IPR011991">
    <property type="entry name" value="ArsR-like_HTH"/>
</dbReference>
<dbReference type="Gene3D" id="1.10.10.10">
    <property type="entry name" value="Winged helix-like DNA-binding domain superfamily/Winged helix DNA-binding domain"/>
    <property type="match status" value="1"/>
</dbReference>
<organism evidence="3 4">
    <name type="scientific">Virgisporangium aurantiacum</name>
    <dbReference type="NCBI Taxonomy" id="175570"/>
    <lineage>
        <taxon>Bacteria</taxon>
        <taxon>Bacillati</taxon>
        <taxon>Actinomycetota</taxon>
        <taxon>Actinomycetes</taxon>
        <taxon>Micromonosporales</taxon>
        <taxon>Micromonosporaceae</taxon>
        <taxon>Virgisporangium</taxon>
    </lineage>
</organism>
<dbReference type="InterPro" id="IPR036390">
    <property type="entry name" value="WH_DNA-bd_sf"/>
</dbReference>
<dbReference type="EMBL" id="BOPG01000012">
    <property type="protein sequence ID" value="GIJ54743.1"/>
    <property type="molecule type" value="Genomic_DNA"/>
</dbReference>
<proteinExistence type="predicted"/>
<dbReference type="SMART" id="SM00418">
    <property type="entry name" value="HTH_ARSR"/>
    <property type="match status" value="1"/>
</dbReference>
<evidence type="ECO:0000313" key="4">
    <source>
        <dbReference type="Proteomes" id="UP000612585"/>
    </source>
</evidence>
<evidence type="ECO:0000313" key="3">
    <source>
        <dbReference type="EMBL" id="GIJ54743.1"/>
    </source>
</evidence>
<accession>A0A8J3Z4A3</accession>
<dbReference type="GO" id="GO:0046685">
    <property type="term" value="P:response to arsenic-containing substance"/>
    <property type="evidence" value="ECO:0007669"/>
    <property type="project" value="UniProtKB-KW"/>
</dbReference>
<dbReference type="InterPro" id="IPR001845">
    <property type="entry name" value="HTH_ArsR_DNA-bd_dom"/>
</dbReference>
<dbReference type="PANTHER" id="PTHR43428:SF1">
    <property type="entry name" value="ARSENATE REDUCTASE"/>
    <property type="match status" value="1"/>
</dbReference>